<feature type="transmembrane region" description="Helical" evidence="2">
    <location>
        <begin position="153"/>
        <end position="171"/>
    </location>
</feature>
<feature type="region of interest" description="Disordered" evidence="1">
    <location>
        <begin position="317"/>
        <end position="340"/>
    </location>
</feature>
<keyword evidence="4" id="KW-1185">Reference proteome</keyword>
<name>A0A2H3IUZ1_WOLCO</name>
<dbReference type="EMBL" id="KB467831">
    <property type="protein sequence ID" value="PCH33531.1"/>
    <property type="molecule type" value="Genomic_DNA"/>
</dbReference>
<dbReference type="OMA" id="RRFTGTC"/>
<feature type="compositionally biased region" description="Low complexity" evidence="1">
    <location>
        <begin position="331"/>
        <end position="340"/>
    </location>
</feature>
<accession>A0A2H3IUZ1</accession>
<keyword evidence="2" id="KW-0812">Transmembrane</keyword>
<evidence type="ECO:0000256" key="1">
    <source>
        <dbReference type="SAM" id="MobiDB-lite"/>
    </source>
</evidence>
<dbReference type="OrthoDB" id="3267487at2759"/>
<evidence type="ECO:0000313" key="4">
    <source>
        <dbReference type="Proteomes" id="UP000218811"/>
    </source>
</evidence>
<feature type="region of interest" description="Disordered" evidence="1">
    <location>
        <begin position="552"/>
        <end position="579"/>
    </location>
</feature>
<keyword evidence="2" id="KW-1133">Transmembrane helix</keyword>
<organism evidence="3 4">
    <name type="scientific">Wolfiporia cocos (strain MD-104)</name>
    <name type="common">Brown rot fungus</name>
    <dbReference type="NCBI Taxonomy" id="742152"/>
    <lineage>
        <taxon>Eukaryota</taxon>
        <taxon>Fungi</taxon>
        <taxon>Dikarya</taxon>
        <taxon>Basidiomycota</taxon>
        <taxon>Agaricomycotina</taxon>
        <taxon>Agaricomycetes</taxon>
        <taxon>Polyporales</taxon>
        <taxon>Phaeolaceae</taxon>
        <taxon>Wolfiporia</taxon>
    </lineage>
</organism>
<feature type="transmembrane region" description="Helical" evidence="2">
    <location>
        <begin position="219"/>
        <end position="243"/>
    </location>
</feature>
<evidence type="ECO:0000313" key="3">
    <source>
        <dbReference type="EMBL" id="PCH33531.1"/>
    </source>
</evidence>
<feature type="region of interest" description="Disordered" evidence="1">
    <location>
        <begin position="463"/>
        <end position="492"/>
    </location>
</feature>
<evidence type="ECO:0000256" key="2">
    <source>
        <dbReference type="SAM" id="Phobius"/>
    </source>
</evidence>
<dbReference type="AlphaFoldDB" id="A0A2H3IUZ1"/>
<feature type="transmembrane region" description="Helical" evidence="2">
    <location>
        <begin position="372"/>
        <end position="392"/>
    </location>
</feature>
<keyword evidence="2" id="KW-0472">Membrane</keyword>
<reference evidence="3 4" key="1">
    <citation type="journal article" date="2012" name="Science">
        <title>The Paleozoic origin of enzymatic lignin decomposition reconstructed from 31 fungal genomes.</title>
        <authorList>
            <person name="Floudas D."/>
            <person name="Binder M."/>
            <person name="Riley R."/>
            <person name="Barry K."/>
            <person name="Blanchette R.A."/>
            <person name="Henrissat B."/>
            <person name="Martinez A.T."/>
            <person name="Otillar R."/>
            <person name="Spatafora J.W."/>
            <person name="Yadav J.S."/>
            <person name="Aerts A."/>
            <person name="Benoit I."/>
            <person name="Boyd A."/>
            <person name="Carlson A."/>
            <person name="Copeland A."/>
            <person name="Coutinho P.M."/>
            <person name="de Vries R.P."/>
            <person name="Ferreira P."/>
            <person name="Findley K."/>
            <person name="Foster B."/>
            <person name="Gaskell J."/>
            <person name="Glotzer D."/>
            <person name="Gorecki P."/>
            <person name="Heitman J."/>
            <person name="Hesse C."/>
            <person name="Hori C."/>
            <person name="Igarashi K."/>
            <person name="Jurgens J.A."/>
            <person name="Kallen N."/>
            <person name="Kersten P."/>
            <person name="Kohler A."/>
            <person name="Kuees U."/>
            <person name="Kumar T.K.A."/>
            <person name="Kuo A."/>
            <person name="LaButti K."/>
            <person name="Larrondo L.F."/>
            <person name="Lindquist E."/>
            <person name="Ling A."/>
            <person name="Lombard V."/>
            <person name="Lucas S."/>
            <person name="Lundell T."/>
            <person name="Martin R."/>
            <person name="McLaughlin D.J."/>
            <person name="Morgenstern I."/>
            <person name="Morin E."/>
            <person name="Murat C."/>
            <person name="Nagy L.G."/>
            <person name="Nolan M."/>
            <person name="Ohm R.A."/>
            <person name="Patyshakuliyeva A."/>
            <person name="Rokas A."/>
            <person name="Ruiz-Duenas F.J."/>
            <person name="Sabat G."/>
            <person name="Salamov A."/>
            <person name="Samejima M."/>
            <person name="Schmutz J."/>
            <person name="Slot J.C."/>
            <person name="St John F."/>
            <person name="Stenlid J."/>
            <person name="Sun H."/>
            <person name="Sun S."/>
            <person name="Syed K."/>
            <person name="Tsang A."/>
            <person name="Wiebenga A."/>
            <person name="Young D."/>
            <person name="Pisabarro A."/>
            <person name="Eastwood D.C."/>
            <person name="Martin F."/>
            <person name="Cullen D."/>
            <person name="Grigoriev I.V."/>
            <person name="Hibbett D.S."/>
        </authorList>
    </citation>
    <scope>NUCLEOTIDE SEQUENCE [LARGE SCALE GENOMIC DNA]</scope>
    <source>
        <strain evidence="3 4">MD-104</strain>
    </source>
</reference>
<feature type="transmembrane region" description="Helical" evidence="2">
    <location>
        <begin position="113"/>
        <end position="133"/>
    </location>
</feature>
<protein>
    <submittedName>
        <fullName evidence="3">Uncharacterized protein</fullName>
    </submittedName>
</protein>
<dbReference type="Proteomes" id="UP000218811">
    <property type="component" value="Unassembled WGS sequence"/>
</dbReference>
<feature type="transmembrane region" description="Helical" evidence="2">
    <location>
        <begin position="80"/>
        <end position="101"/>
    </location>
</feature>
<feature type="transmembrane region" description="Helical" evidence="2">
    <location>
        <begin position="178"/>
        <end position="199"/>
    </location>
</feature>
<gene>
    <name evidence="3" type="ORF">WOLCODRAFT_160144</name>
</gene>
<feature type="compositionally biased region" description="Polar residues" evidence="1">
    <location>
        <begin position="471"/>
        <end position="484"/>
    </location>
</feature>
<feature type="compositionally biased region" description="Basic and acidic residues" evidence="1">
    <location>
        <begin position="556"/>
        <end position="567"/>
    </location>
</feature>
<sequence length="625" mass="69227">MSSPSPAWPLAIMSSPSVLSPSSVVADVRTLAFAPSPSPDAVLVTLRDYLQGIPSPTFFALSDGSVLTQNYVETASAAKVWLWISGALCAFFFRNTLNAIAYLRRSRAKDKTLFYLLLASQLLAFVTSLSVAIADFDQSVDCKAISVARKLMMKISDNLMIIGILGIKAYRCLGNSRLVLVFLLTSAAATATLLGLEASRVQGHRTLTGSCLNAYDTEILTAIVMLAFVETAVLCACFFYAIWKSYRTQAEARVTIRVADDGEEKQTARARRGWWDYVPETTASEGCTSFLGATRAFVERVRQLWRRDVFPSSVAYQRKTSLPGPHPLPQPARAGAGPRRRSAAAPVGAVVSRWIRYFSRVELFRKMLRDELLYTTLLAVTFLSIAIVMLVGVSKQFLLGEEEWLIVDWVVITLFTMHSFERVVRRHEFEAVLQHPSAWDRMLRTDDNDATRIFWEGRARGSESNSHRRVTQGTEDSACTSDGTPVSPRMPPGFPYDSRKPSAAWSLPTLALYPPPTPSPLPSPADSALGHADSWDAPMPLPSPFRSDFSFNTSGGRRELVAQREDVPPSTRRRYSEDWQTHTRVRTSLSTDVTFVPSTSSHSCLHAHAELSPHVPLERPPRCAS</sequence>
<proteinExistence type="predicted"/>